<dbReference type="InterPro" id="IPR000198">
    <property type="entry name" value="RhoGAP_dom"/>
</dbReference>
<dbReference type="InterPro" id="IPR046349">
    <property type="entry name" value="C1-like_sf"/>
</dbReference>
<dbReference type="PANTHER" id="PTHR46075:SF4">
    <property type="entry name" value="BETA-CHIMAERIN"/>
    <property type="match status" value="1"/>
</dbReference>
<reference evidence="6" key="1">
    <citation type="submission" date="2025-08" db="UniProtKB">
        <authorList>
            <consortium name="Ensembl"/>
        </authorList>
    </citation>
    <scope>IDENTIFICATION</scope>
</reference>
<dbReference type="SUPFAM" id="SSF57889">
    <property type="entry name" value="Cysteine-rich domain"/>
    <property type="match status" value="1"/>
</dbReference>
<dbReference type="GO" id="GO:0046872">
    <property type="term" value="F:metal ion binding"/>
    <property type="evidence" value="ECO:0007669"/>
    <property type="project" value="UniProtKB-KW"/>
</dbReference>
<evidence type="ECO:0000256" key="1">
    <source>
        <dbReference type="ARBA" id="ARBA00022468"/>
    </source>
</evidence>
<protein>
    <submittedName>
        <fullName evidence="6">Chimerin 2</fullName>
    </submittedName>
</protein>
<evidence type="ECO:0000313" key="6">
    <source>
        <dbReference type="Ensembl" id="ENSCATP00000031573.1"/>
    </source>
</evidence>
<dbReference type="PROSITE" id="PS50238">
    <property type="entry name" value="RHOGAP"/>
    <property type="match status" value="1"/>
</dbReference>
<name>A0A2K5N251_CERAT</name>
<keyword evidence="3" id="KW-0862">Zinc</keyword>
<organism evidence="6 7">
    <name type="scientific">Cercocebus atys</name>
    <name type="common">Sooty mangabey</name>
    <name type="synonym">Cercocebus torquatus atys</name>
    <dbReference type="NCBI Taxonomy" id="9531"/>
    <lineage>
        <taxon>Eukaryota</taxon>
        <taxon>Metazoa</taxon>
        <taxon>Chordata</taxon>
        <taxon>Craniata</taxon>
        <taxon>Vertebrata</taxon>
        <taxon>Euteleostomi</taxon>
        <taxon>Mammalia</taxon>
        <taxon>Eutheria</taxon>
        <taxon>Euarchontoglires</taxon>
        <taxon>Primates</taxon>
        <taxon>Haplorrhini</taxon>
        <taxon>Catarrhini</taxon>
        <taxon>Cercopithecidae</taxon>
        <taxon>Cercopithecinae</taxon>
        <taxon>Cercocebus</taxon>
    </lineage>
</organism>
<gene>
    <name evidence="6" type="primary">CHN2</name>
</gene>
<dbReference type="AlphaFoldDB" id="A0A2K5N251"/>
<dbReference type="PROSITE" id="PS00479">
    <property type="entry name" value="ZF_DAG_PE_1"/>
    <property type="match status" value="1"/>
</dbReference>
<dbReference type="SUPFAM" id="SSF48350">
    <property type="entry name" value="GTPase activation domain, GAP"/>
    <property type="match status" value="1"/>
</dbReference>
<feature type="domain" description="Rho-GAP" evidence="5">
    <location>
        <begin position="1"/>
        <end position="244"/>
    </location>
</feature>
<feature type="domain" description="Phorbol-ester/DAG-type" evidence="4">
    <location>
        <begin position="78"/>
        <end position="128"/>
    </location>
</feature>
<keyword evidence="2" id="KW-0479">Metal-binding</keyword>
<dbReference type="GO" id="GO:0007165">
    <property type="term" value="P:signal transduction"/>
    <property type="evidence" value="ECO:0007669"/>
    <property type="project" value="InterPro"/>
</dbReference>
<evidence type="ECO:0000259" key="5">
    <source>
        <dbReference type="PROSITE" id="PS50238"/>
    </source>
</evidence>
<dbReference type="InterPro" id="IPR002219">
    <property type="entry name" value="PKC_DAG/PE"/>
</dbReference>
<evidence type="ECO:0000256" key="3">
    <source>
        <dbReference type="ARBA" id="ARBA00022833"/>
    </source>
</evidence>
<reference evidence="6" key="2">
    <citation type="submission" date="2025-09" db="UniProtKB">
        <authorList>
            <consortium name="Ensembl"/>
        </authorList>
    </citation>
    <scope>IDENTIFICATION</scope>
</reference>
<evidence type="ECO:0000259" key="4">
    <source>
        <dbReference type="PROSITE" id="PS50081"/>
    </source>
</evidence>
<dbReference type="Bgee" id="ENSCATG00000038903">
    <property type="expression patterns" value="Expressed in cerebellum and 12 other cell types or tissues"/>
</dbReference>
<dbReference type="Proteomes" id="UP000233060">
    <property type="component" value="Unassembled WGS sequence"/>
</dbReference>
<keyword evidence="7" id="KW-1185">Reference proteome</keyword>
<keyword evidence="1" id="KW-0343">GTPase activation</keyword>
<dbReference type="InterPro" id="IPR008936">
    <property type="entry name" value="Rho_GTPase_activation_prot"/>
</dbReference>
<dbReference type="Pfam" id="PF00130">
    <property type="entry name" value="C1_1"/>
    <property type="match status" value="1"/>
</dbReference>
<evidence type="ECO:0000313" key="7">
    <source>
        <dbReference type="Proteomes" id="UP000233060"/>
    </source>
</evidence>
<dbReference type="PRINTS" id="PR00008">
    <property type="entry name" value="DAGPEDOMAIN"/>
</dbReference>
<sequence>MFSEELWLENEKKCAVVRKSKQGRKRQELLAVALGVKVGVKGGFLWPPLKLFACSQISSLVRRAALTHNDNHFNYEKTHNFKVHTFRGPHWCEYCANFMWGLIAQGVRCSDCGLNVHKQCSKHVPNDCQPDLKRIKKVYCCDLTTLVKAHNTQRPMVVDICIREIEARGLENTSYYSSIAVHEVLGLLVTMNEKDNFMNAENLGIVFGPTLMRPPEDSTLTTLHDMRYQKLIVQILIENEDVLF</sequence>
<dbReference type="GeneTree" id="ENSGT01030000234635"/>
<dbReference type="SMART" id="SM00109">
    <property type="entry name" value="C1"/>
    <property type="match status" value="1"/>
</dbReference>
<dbReference type="Gene3D" id="3.30.60.20">
    <property type="match status" value="1"/>
</dbReference>
<dbReference type="Gene3D" id="1.10.555.10">
    <property type="entry name" value="Rho GTPase activation protein"/>
    <property type="match status" value="1"/>
</dbReference>
<dbReference type="GO" id="GO:0005096">
    <property type="term" value="F:GTPase activator activity"/>
    <property type="evidence" value="ECO:0007669"/>
    <property type="project" value="UniProtKB-KW"/>
</dbReference>
<proteinExistence type="predicted"/>
<dbReference type="PROSITE" id="PS50081">
    <property type="entry name" value="ZF_DAG_PE_2"/>
    <property type="match status" value="1"/>
</dbReference>
<dbReference type="GO" id="GO:0051056">
    <property type="term" value="P:regulation of small GTPase mediated signal transduction"/>
    <property type="evidence" value="ECO:0007669"/>
    <property type="project" value="UniProtKB-ARBA"/>
</dbReference>
<dbReference type="FunFam" id="3.30.60.20:FF:000025">
    <property type="entry name" value="Chimaerin"/>
    <property type="match status" value="1"/>
</dbReference>
<dbReference type="Ensembl" id="ENSCATT00000055839.1">
    <property type="protein sequence ID" value="ENSCATP00000031573.1"/>
    <property type="gene ID" value="ENSCATG00000038903.1"/>
</dbReference>
<accession>A0A2K5N251</accession>
<dbReference type="InterPro" id="IPR020454">
    <property type="entry name" value="DAG/PE-bd"/>
</dbReference>
<evidence type="ECO:0000256" key="2">
    <source>
        <dbReference type="ARBA" id="ARBA00022723"/>
    </source>
</evidence>
<dbReference type="PANTHER" id="PTHR46075">
    <property type="entry name" value="CHIMERIN FAMILY MEMBER"/>
    <property type="match status" value="1"/>
</dbReference>
<dbReference type="InterPro" id="IPR051854">
    <property type="entry name" value="Rho-type_GAP"/>
</dbReference>